<evidence type="ECO:0000256" key="2">
    <source>
        <dbReference type="SAM" id="Phobius"/>
    </source>
</evidence>
<feature type="region of interest" description="Disordered" evidence="1">
    <location>
        <begin position="131"/>
        <end position="162"/>
    </location>
</feature>
<dbReference type="OrthoDB" id="912740at2759"/>
<dbReference type="PANTHER" id="PTHR34947">
    <property type="entry name" value="TRANSMEMBRANE PROTEIN"/>
    <property type="match status" value="1"/>
</dbReference>
<keyword evidence="2" id="KW-0472">Membrane</keyword>
<feature type="transmembrane region" description="Helical" evidence="2">
    <location>
        <begin position="62"/>
        <end position="80"/>
    </location>
</feature>
<dbReference type="EMBL" id="NKXS01002800">
    <property type="protein sequence ID" value="PIN12072.1"/>
    <property type="molecule type" value="Genomic_DNA"/>
</dbReference>
<evidence type="ECO:0008006" key="5">
    <source>
        <dbReference type="Google" id="ProtNLM"/>
    </source>
</evidence>
<keyword evidence="4" id="KW-1185">Reference proteome</keyword>
<comment type="caution">
    <text evidence="3">The sequence shown here is derived from an EMBL/GenBank/DDBJ whole genome shotgun (WGS) entry which is preliminary data.</text>
</comment>
<sequence length="280" mass="32889">MEDRINLKTLQEFLAFEPMKKMITRLLVSISIFSLMFSYSFLYSQNFNYFSSNSFYHILNRAMNKNCIFFICNGILVFLAKTSGFVLSPPSTDFDPNEMLQKKIGDSLEIAIHETESESLLERDHVTLMEESCETSKDQEQEQEQEKEQEQDQEKCLNERAEDEVSIFIAESDDEEFVENDEHDSLNCWLFHDEPQQEVYGQEEEQQVHGQEEEEEEEEEEEQVYEQEAGGAGGGGDGKEEKLEMLSTEELNKKFDDFIRKMKKEMRINEVRHQQLLMVN</sequence>
<feature type="compositionally biased region" description="Basic and acidic residues" evidence="1">
    <location>
        <begin position="131"/>
        <end position="160"/>
    </location>
</feature>
<evidence type="ECO:0000256" key="1">
    <source>
        <dbReference type="SAM" id="MobiDB-lite"/>
    </source>
</evidence>
<feature type="region of interest" description="Disordered" evidence="1">
    <location>
        <begin position="198"/>
        <end position="243"/>
    </location>
</feature>
<organism evidence="3 4">
    <name type="scientific">Handroanthus impetiginosus</name>
    <dbReference type="NCBI Taxonomy" id="429701"/>
    <lineage>
        <taxon>Eukaryota</taxon>
        <taxon>Viridiplantae</taxon>
        <taxon>Streptophyta</taxon>
        <taxon>Embryophyta</taxon>
        <taxon>Tracheophyta</taxon>
        <taxon>Spermatophyta</taxon>
        <taxon>Magnoliopsida</taxon>
        <taxon>eudicotyledons</taxon>
        <taxon>Gunneridae</taxon>
        <taxon>Pentapetalae</taxon>
        <taxon>asterids</taxon>
        <taxon>lamiids</taxon>
        <taxon>Lamiales</taxon>
        <taxon>Bignoniaceae</taxon>
        <taxon>Crescentiina</taxon>
        <taxon>Tabebuia alliance</taxon>
        <taxon>Handroanthus</taxon>
    </lineage>
</organism>
<keyword evidence="2" id="KW-0812">Transmembrane</keyword>
<feature type="compositionally biased region" description="Acidic residues" evidence="1">
    <location>
        <begin position="212"/>
        <end position="225"/>
    </location>
</feature>
<protein>
    <recommendedName>
        <fullName evidence="5">DUF4408 domain-containing protein</fullName>
    </recommendedName>
</protein>
<feature type="transmembrane region" description="Helical" evidence="2">
    <location>
        <begin position="23"/>
        <end position="42"/>
    </location>
</feature>
<accession>A0A2G9H3I1</accession>
<keyword evidence="2" id="KW-1133">Transmembrane helix</keyword>
<evidence type="ECO:0000313" key="4">
    <source>
        <dbReference type="Proteomes" id="UP000231279"/>
    </source>
</evidence>
<dbReference type="Proteomes" id="UP000231279">
    <property type="component" value="Unassembled WGS sequence"/>
</dbReference>
<dbReference type="AlphaFoldDB" id="A0A2G9H3I1"/>
<dbReference type="PANTHER" id="PTHR34947:SF2">
    <property type="entry name" value="TRANSMEMBRANE PROTEIN"/>
    <property type="match status" value="1"/>
</dbReference>
<name>A0A2G9H3I1_9LAMI</name>
<gene>
    <name evidence="3" type="ORF">CDL12_15322</name>
</gene>
<reference evidence="4" key="1">
    <citation type="journal article" date="2018" name="Gigascience">
        <title>Genome assembly of the Pink Ipe (Handroanthus impetiginosus, Bignoniaceae), a highly valued, ecologically keystone Neotropical timber forest tree.</title>
        <authorList>
            <person name="Silva-Junior O.B."/>
            <person name="Grattapaglia D."/>
            <person name="Novaes E."/>
            <person name="Collevatti R.G."/>
        </authorList>
    </citation>
    <scope>NUCLEOTIDE SEQUENCE [LARGE SCALE GENOMIC DNA]</scope>
    <source>
        <strain evidence="4">cv. UFG-1</strain>
    </source>
</reference>
<proteinExistence type="predicted"/>
<evidence type="ECO:0000313" key="3">
    <source>
        <dbReference type="EMBL" id="PIN12072.1"/>
    </source>
</evidence>